<name>A0ABW0P4W0_9HYPH</name>
<evidence type="ECO:0000313" key="1">
    <source>
        <dbReference type="EMBL" id="MFC5507193.1"/>
    </source>
</evidence>
<organism evidence="1 2">
    <name type="scientific">Bosea massiliensis</name>
    <dbReference type="NCBI Taxonomy" id="151419"/>
    <lineage>
        <taxon>Bacteria</taxon>
        <taxon>Pseudomonadati</taxon>
        <taxon>Pseudomonadota</taxon>
        <taxon>Alphaproteobacteria</taxon>
        <taxon>Hyphomicrobiales</taxon>
        <taxon>Boseaceae</taxon>
        <taxon>Bosea</taxon>
    </lineage>
</organism>
<dbReference type="EMBL" id="JBHSLU010000063">
    <property type="protein sequence ID" value="MFC5507193.1"/>
    <property type="molecule type" value="Genomic_DNA"/>
</dbReference>
<dbReference type="RefSeq" id="WP_066725908.1">
    <property type="nucleotide sequence ID" value="NZ_JBHSLU010000063.1"/>
</dbReference>
<dbReference type="Proteomes" id="UP001596060">
    <property type="component" value="Unassembled WGS sequence"/>
</dbReference>
<accession>A0ABW0P4W0</accession>
<sequence length="67" mass="7185">MTPPAAPFPWAEIMAFGLGRLGWPPDIFWAATPREIAAAMRAHRYGEDTGAPARDALLALMAAHPDA</sequence>
<dbReference type="Pfam" id="PF09550">
    <property type="entry name" value="Phage_TAC_6"/>
    <property type="match status" value="1"/>
</dbReference>
<reference evidence="2" key="1">
    <citation type="journal article" date="2019" name="Int. J. Syst. Evol. Microbiol.">
        <title>The Global Catalogue of Microorganisms (GCM) 10K type strain sequencing project: providing services to taxonomists for standard genome sequencing and annotation.</title>
        <authorList>
            <consortium name="The Broad Institute Genomics Platform"/>
            <consortium name="The Broad Institute Genome Sequencing Center for Infectious Disease"/>
            <person name="Wu L."/>
            <person name="Ma J."/>
        </authorList>
    </citation>
    <scope>NUCLEOTIDE SEQUENCE [LARGE SCALE GENOMIC DNA]</scope>
    <source>
        <strain evidence="2">CCUG 43117</strain>
    </source>
</reference>
<evidence type="ECO:0000313" key="2">
    <source>
        <dbReference type="Proteomes" id="UP001596060"/>
    </source>
</evidence>
<comment type="caution">
    <text evidence="1">The sequence shown here is derived from an EMBL/GenBank/DDBJ whole genome shotgun (WGS) entry which is preliminary data.</text>
</comment>
<gene>
    <name evidence="1" type="ORF">ACFPN9_18290</name>
</gene>
<protein>
    <submittedName>
        <fullName evidence="1">Phage tail assembly chaperone</fullName>
    </submittedName>
</protein>
<dbReference type="InterPro" id="IPR019056">
    <property type="entry name" value="Phage_TAC_6"/>
</dbReference>
<keyword evidence="2" id="KW-1185">Reference proteome</keyword>
<proteinExistence type="predicted"/>